<keyword evidence="3" id="KW-1185">Reference proteome</keyword>
<dbReference type="Proteomes" id="UP001305779">
    <property type="component" value="Unassembled WGS sequence"/>
</dbReference>
<reference evidence="2 3" key="1">
    <citation type="journal article" date="2023" name="G3 (Bethesda)">
        <title>A chromosome-level genome assembly of Zasmidium syzygii isolated from banana leaves.</title>
        <authorList>
            <person name="van Westerhoven A.C."/>
            <person name="Mehrabi R."/>
            <person name="Talebi R."/>
            <person name="Steentjes M.B.F."/>
            <person name="Corcolon B."/>
            <person name="Chong P.A."/>
            <person name="Kema G.H.J."/>
            <person name="Seidl M.F."/>
        </authorList>
    </citation>
    <scope>NUCLEOTIDE SEQUENCE [LARGE SCALE GENOMIC DNA]</scope>
    <source>
        <strain evidence="2 3">P124</strain>
    </source>
</reference>
<accession>A0ABR0EYC2</accession>
<gene>
    <name evidence="2" type="ORF">PRZ48_000269</name>
</gene>
<protein>
    <submittedName>
        <fullName evidence="2">Uncharacterized protein</fullName>
    </submittedName>
</protein>
<proteinExistence type="predicted"/>
<dbReference type="EMBL" id="JAXOVC010000001">
    <property type="protein sequence ID" value="KAK4506537.1"/>
    <property type="molecule type" value="Genomic_DNA"/>
</dbReference>
<evidence type="ECO:0000313" key="2">
    <source>
        <dbReference type="EMBL" id="KAK4506537.1"/>
    </source>
</evidence>
<organism evidence="2 3">
    <name type="scientific">Zasmidium cellare</name>
    <name type="common">Wine cellar mold</name>
    <name type="synonym">Racodium cellare</name>
    <dbReference type="NCBI Taxonomy" id="395010"/>
    <lineage>
        <taxon>Eukaryota</taxon>
        <taxon>Fungi</taxon>
        <taxon>Dikarya</taxon>
        <taxon>Ascomycota</taxon>
        <taxon>Pezizomycotina</taxon>
        <taxon>Dothideomycetes</taxon>
        <taxon>Dothideomycetidae</taxon>
        <taxon>Mycosphaerellales</taxon>
        <taxon>Mycosphaerellaceae</taxon>
        <taxon>Zasmidium</taxon>
    </lineage>
</organism>
<name>A0ABR0EYC2_ZASCE</name>
<sequence length="147" mass="17418">MCWHNPFYCYCHLMVPLAAPMPQPYYGNYYTAGSNYNTGNVAYNNFDHQNNGNKRKNEGGHNSRNKRRKREEEEEVEKSEVEKKEQQKEAERKEKEIMDSEETWKSIAEVFKDRMFKLEKEVTDLKGELAKYKQQGAAKVIKKEPEE</sequence>
<feature type="compositionally biased region" description="Basic and acidic residues" evidence="1">
    <location>
        <begin position="78"/>
        <end position="100"/>
    </location>
</feature>
<feature type="compositionally biased region" description="Polar residues" evidence="1">
    <location>
        <begin position="43"/>
        <end position="52"/>
    </location>
</feature>
<evidence type="ECO:0000313" key="3">
    <source>
        <dbReference type="Proteomes" id="UP001305779"/>
    </source>
</evidence>
<comment type="caution">
    <text evidence="2">The sequence shown here is derived from an EMBL/GenBank/DDBJ whole genome shotgun (WGS) entry which is preliminary data.</text>
</comment>
<evidence type="ECO:0000256" key="1">
    <source>
        <dbReference type="SAM" id="MobiDB-lite"/>
    </source>
</evidence>
<feature type="region of interest" description="Disordered" evidence="1">
    <location>
        <begin position="43"/>
        <end position="100"/>
    </location>
</feature>